<comment type="function">
    <text evidence="8">Membrane-associated protein that warps the membrane surface to access and bind aromatic isoprenes with high specificity, including ubiquinone (CoQ) isoprene intermediates and presents them directly to Coq7, therefore facilitating the Coq7-mediated hydroxylase step. Participates in the biosynthesis of coenzyme Q, also named ubiquinone, an essential lipid-soluble electron transporter for aerobic cellular respiration.</text>
</comment>
<keyword evidence="6 8" id="KW-0446">Lipid-binding</keyword>
<dbReference type="NCBIfam" id="TIGR02396">
    <property type="entry name" value="diverge_rpsU"/>
    <property type="match status" value="1"/>
</dbReference>
<organism evidence="11">
    <name type="scientific">Ixodes ricinus</name>
    <name type="common">Common tick</name>
    <name type="synonym">Acarus ricinus</name>
    <dbReference type="NCBI Taxonomy" id="34613"/>
    <lineage>
        <taxon>Eukaryota</taxon>
        <taxon>Metazoa</taxon>
        <taxon>Ecdysozoa</taxon>
        <taxon>Arthropoda</taxon>
        <taxon>Chelicerata</taxon>
        <taxon>Arachnida</taxon>
        <taxon>Acari</taxon>
        <taxon>Parasitiformes</taxon>
        <taxon>Ixodida</taxon>
        <taxon>Ixodoidea</taxon>
        <taxon>Ixodidae</taxon>
        <taxon>Ixodinae</taxon>
        <taxon>Ixodes</taxon>
    </lineage>
</organism>
<protein>
    <recommendedName>
        <fullName evidence="8">Ubiquinone biosynthesis protein</fullName>
    </recommendedName>
</protein>
<dbReference type="PANTHER" id="PTHR21427">
    <property type="entry name" value="UBIQUINONE BIOSYNTHESIS PROTEIN COQ9, MITOCHONDRIAL"/>
    <property type="match status" value="1"/>
</dbReference>
<dbReference type="PANTHER" id="PTHR21427:SF19">
    <property type="entry name" value="UBIQUINONE BIOSYNTHESIS PROTEIN COQ9, MITOCHONDRIAL"/>
    <property type="match status" value="1"/>
</dbReference>
<evidence type="ECO:0000256" key="7">
    <source>
        <dbReference type="ARBA" id="ARBA00023128"/>
    </source>
</evidence>
<dbReference type="FunFam" id="1.10.357.10:FF:000004">
    <property type="entry name" value="Ubiquinone biosynthesis protein COQ9, mitochondrial"/>
    <property type="match status" value="1"/>
</dbReference>
<dbReference type="AlphaFoldDB" id="A0A131YAL6"/>
<evidence type="ECO:0000259" key="10">
    <source>
        <dbReference type="Pfam" id="PF21392"/>
    </source>
</evidence>
<evidence type="ECO:0000259" key="9">
    <source>
        <dbReference type="Pfam" id="PF08511"/>
    </source>
</evidence>
<accession>A0A131YAL6</accession>
<dbReference type="Pfam" id="PF08511">
    <property type="entry name" value="COQ9"/>
    <property type="match status" value="1"/>
</dbReference>
<evidence type="ECO:0000313" key="11">
    <source>
        <dbReference type="EMBL" id="JAP75588.1"/>
    </source>
</evidence>
<evidence type="ECO:0000256" key="6">
    <source>
        <dbReference type="ARBA" id="ARBA00023121"/>
    </source>
</evidence>
<reference evidence="11" key="1">
    <citation type="submission" date="2016-02" db="EMBL/GenBank/DDBJ databases">
        <title>RNAseq analyses of the midgut from blood- or serum-fed Ixodes ricinus ticks.</title>
        <authorList>
            <person name="Perner J."/>
            <person name="Provaznik J."/>
            <person name="Schrenkova J."/>
            <person name="Urbanova V."/>
            <person name="Ribeiro J.M."/>
            <person name="Kopacek P."/>
        </authorList>
    </citation>
    <scope>NUCLEOTIDE SEQUENCE</scope>
    <source>
        <tissue evidence="11">Gut</tissue>
    </source>
</reference>
<evidence type="ECO:0000256" key="2">
    <source>
        <dbReference type="ARBA" id="ARBA00004749"/>
    </source>
</evidence>
<comment type="pathway">
    <text evidence="2 8">Cofactor biosynthesis; ubiquinone biosynthesis.</text>
</comment>
<keyword evidence="4 8" id="KW-0831">Ubiquinone biosynthesis</keyword>
<evidence type="ECO:0000256" key="5">
    <source>
        <dbReference type="ARBA" id="ARBA00022946"/>
    </source>
</evidence>
<comment type="subcellular location">
    <subcellularLocation>
        <location evidence="1 8">Mitochondrion</location>
    </subcellularLocation>
</comment>
<name>A0A131YAL6_IXORI</name>
<keyword evidence="5" id="KW-0809">Transit peptide</keyword>
<dbReference type="GO" id="GO:0006744">
    <property type="term" value="P:ubiquinone biosynthetic process"/>
    <property type="evidence" value="ECO:0007669"/>
    <property type="project" value="UniProtKB-UniRule"/>
</dbReference>
<proteinExistence type="evidence at transcript level"/>
<dbReference type="GO" id="GO:0008289">
    <property type="term" value="F:lipid binding"/>
    <property type="evidence" value="ECO:0007669"/>
    <property type="project" value="UniProtKB-UniRule"/>
</dbReference>
<keyword evidence="7 8" id="KW-0496">Mitochondrion</keyword>
<dbReference type="InterPro" id="IPR048674">
    <property type="entry name" value="COQ9_HTH"/>
</dbReference>
<evidence type="ECO:0000256" key="1">
    <source>
        <dbReference type="ARBA" id="ARBA00004173"/>
    </source>
</evidence>
<comment type="similarity">
    <text evidence="3 8">Belongs to the COQ9 family.</text>
</comment>
<feature type="non-terminal residue" evidence="11">
    <location>
        <position position="1"/>
    </location>
</feature>
<dbReference type="InterPro" id="IPR013718">
    <property type="entry name" value="COQ9_C"/>
</dbReference>
<feature type="domain" description="COQ9 C-terminal" evidence="9">
    <location>
        <begin position="148"/>
        <end position="218"/>
    </location>
</feature>
<evidence type="ECO:0000256" key="4">
    <source>
        <dbReference type="ARBA" id="ARBA00022688"/>
    </source>
</evidence>
<evidence type="ECO:0000256" key="3">
    <source>
        <dbReference type="ARBA" id="ARBA00010766"/>
    </source>
</evidence>
<sequence length="252" mass="27943">ASYHAYSTNAEKTTHYEAQPSINDWVSGASPKADIKNEILKAALHFVPQHGWTWKSIAAGANSLGLSTVAHGLFPGGNLDLVTFFYLTCNDALEMQLSSDAQKSSPRGASKDKIAFIQDAIWKRLLLMAPHKETWAQALGILALPQNMPVALSNLLDLLDIIWHEAGDGSIDMNWYYKRLTLAALYQSTELVFVQDKSADFSQTLEFLERRSKDFAALNSCSQKMSQARNTATDVAELGFATLKNVLRMNTW</sequence>
<evidence type="ECO:0000256" key="8">
    <source>
        <dbReference type="RuleBase" id="RU366063"/>
    </source>
</evidence>
<dbReference type="GO" id="GO:0005743">
    <property type="term" value="C:mitochondrial inner membrane"/>
    <property type="evidence" value="ECO:0007669"/>
    <property type="project" value="TreeGrafter"/>
</dbReference>
<dbReference type="EMBL" id="GEFM01000208">
    <property type="protein sequence ID" value="JAP75588.1"/>
    <property type="molecule type" value="mRNA"/>
</dbReference>
<dbReference type="UniPathway" id="UPA00232"/>
<dbReference type="InterPro" id="IPR012762">
    <property type="entry name" value="Ubiq_biosynth_COQ9"/>
</dbReference>
<dbReference type="Gene3D" id="1.10.357.10">
    <property type="entry name" value="Tetracycline Repressor, domain 2"/>
    <property type="match status" value="1"/>
</dbReference>
<dbReference type="Pfam" id="PF21392">
    <property type="entry name" value="COQ9_N"/>
    <property type="match status" value="1"/>
</dbReference>
<feature type="domain" description="Ubiquinone biosynthesis protein COQ9 HTH" evidence="10">
    <location>
        <begin position="34"/>
        <end position="61"/>
    </location>
</feature>